<reference evidence="13 14" key="1">
    <citation type="submission" date="2024-03" db="EMBL/GenBank/DDBJ databases">
        <title>Human intestinal bacterial collection.</title>
        <authorList>
            <person name="Pauvert C."/>
            <person name="Hitch T.C.A."/>
            <person name="Clavel T."/>
        </authorList>
    </citation>
    <scope>NUCLEOTIDE SEQUENCE [LARGE SCALE GENOMIC DNA]</scope>
    <source>
        <strain evidence="13 14">CLA-AA-H78B</strain>
    </source>
</reference>
<feature type="transmembrane region" description="Helical" evidence="10">
    <location>
        <begin position="45"/>
        <end position="66"/>
    </location>
</feature>
<feature type="transmembrane region" description="Helical" evidence="10">
    <location>
        <begin position="255"/>
        <end position="273"/>
    </location>
</feature>
<comment type="subunit">
    <text evidence="10">The complex is composed of six subunits: RnfA, RnfB, RnfC, RnfD, RnfE and RnfG.</text>
</comment>
<keyword evidence="4 10" id="KW-0288">FMN</keyword>
<comment type="caution">
    <text evidence="13">The sequence shown here is derived from an EMBL/GenBank/DDBJ whole genome shotgun (WGS) entry which is preliminary data.</text>
</comment>
<keyword evidence="6 10" id="KW-1278">Translocase</keyword>
<keyword evidence="7 10" id="KW-0249">Electron transport</keyword>
<dbReference type="InterPro" id="IPR011303">
    <property type="entry name" value="RnfD_bac"/>
</dbReference>
<dbReference type="HAMAP" id="MF_00479">
    <property type="entry name" value="RsxG_RnfG"/>
    <property type="match status" value="1"/>
</dbReference>
<feature type="domain" description="FMN-binding" evidence="12">
    <location>
        <begin position="420"/>
        <end position="510"/>
    </location>
</feature>
<evidence type="ECO:0000256" key="6">
    <source>
        <dbReference type="ARBA" id="ARBA00022967"/>
    </source>
</evidence>
<keyword evidence="5 10" id="KW-0812">Transmembrane</keyword>
<evidence type="ECO:0000256" key="10">
    <source>
        <dbReference type="HAMAP-Rule" id="MF_00462"/>
    </source>
</evidence>
<dbReference type="HAMAP" id="MF_00462">
    <property type="entry name" value="RsxD_RnfD"/>
    <property type="match status" value="1"/>
</dbReference>
<comment type="function">
    <text evidence="10">Part of a membrane-bound complex that couples electron transfer with translocation of ions across the membrane.</text>
</comment>
<comment type="caution">
    <text evidence="11">Lacks conserved residue(s) required for the propagation of feature annotation.</text>
</comment>
<dbReference type="RefSeq" id="WP_349143440.1">
    <property type="nucleotide sequence ID" value="NZ_JBBMFC010000001.1"/>
</dbReference>
<dbReference type="Pfam" id="PF03116">
    <property type="entry name" value="NQR2_RnfD_RnfE"/>
    <property type="match status" value="1"/>
</dbReference>
<feature type="transmembrane region" description="Helical" evidence="10">
    <location>
        <begin position="224"/>
        <end position="243"/>
    </location>
</feature>
<evidence type="ECO:0000256" key="1">
    <source>
        <dbReference type="ARBA" id="ARBA00022448"/>
    </source>
</evidence>
<comment type="similarity">
    <text evidence="10">Belongs to the NqrB/RnfD family.</text>
</comment>
<dbReference type="InterPro" id="IPR007329">
    <property type="entry name" value="FMN-bd"/>
</dbReference>
<feature type="transmembrane region" description="Helical" evidence="10">
    <location>
        <begin position="73"/>
        <end position="89"/>
    </location>
</feature>
<evidence type="ECO:0000256" key="3">
    <source>
        <dbReference type="ARBA" id="ARBA00022630"/>
    </source>
</evidence>
<evidence type="ECO:0000256" key="11">
    <source>
        <dbReference type="HAMAP-Rule" id="MF_00479"/>
    </source>
</evidence>
<sequence>MSKLYNVSSSPHVRSKLTTGIVMYDVILCLLPATVMGIWHFKLQALMVIAASIVSAMLAEFVFNYIAHRKNTLMDGSAIVTGLLLALCLPASVPLYIPCLGAVFAIIVAKNLFGGLGHNFMNPALAGRCFLLISFSGIVANYAVDGYSSATPLAQMAAGETISITQMFVGNTSGVIGNSAIALFIGGMILWAMGGITFEIPAAILVSFTAFVVLFGGQGSNLNFLLAHLAGGGVIMAAFFMATDPVTSPVTSTGQLLYGILIGILCGVFRIFGSSADSVSYAVVIGNMVTPLIDEISVPVPYGCRKQKEEGEKRFPIPKAAVILCVITLIAGVCLSGVHEMTAETIAEQQLAASAASYKEVCPEAETFEHDDTLSAAVEALDGEVYGTSYGKVYINDIIVGKDASGNTAGYVFSVTSADGYAGNITISVGISADGTVNGISFTELNETAGMGMLCAEPEFKDQFNGVQTDQFTLNKAGDSTSETDINSVSGASTSSGAIVNAVNAALDFYAANVK</sequence>
<protein>
    <recommendedName>
        <fullName evidence="10 11">Multifunctional fusion protein</fullName>
    </recommendedName>
    <domain>
        <recommendedName>
            <fullName evidence="10">Ion-translocating oxidoreductase complex subunit D</fullName>
            <ecNumber evidence="10">7.-.-.-</ecNumber>
        </recommendedName>
        <alternativeName>
            <fullName evidence="10">Rnf electron transport complex subunit D</fullName>
        </alternativeName>
    </domain>
    <domain>
        <recommendedName>
            <fullName evidence="11">Ion-translocating oxidoreductase complex subunit G</fullName>
        </recommendedName>
        <alternativeName>
            <fullName evidence="11">Rnf electron transport complex subunit G</fullName>
        </alternativeName>
    </domain>
</protein>
<dbReference type="PANTHER" id="PTHR30578">
    <property type="entry name" value="ELECTRON TRANSPORT COMPLEX PROTEIN RNFD"/>
    <property type="match status" value="1"/>
</dbReference>
<evidence type="ECO:0000256" key="2">
    <source>
        <dbReference type="ARBA" id="ARBA00022553"/>
    </source>
</evidence>
<feature type="transmembrane region" description="Helical" evidence="10">
    <location>
        <begin position="175"/>
        <end position="193"/>
    </location>
</feature>
<evidence type="ECO:0000259" key="12">
    <source>
        <dbReference type="SMART" id="SM00900"/>
    </source>
</evidence>
<dbReference type="EMBL" id="JBBMFC010000001">
    <property type="protein sequence ID" value="MEQ2577327.1"/>
    <property type="molecule type" value="Genomic_DNA"/>
</dbReference>
<comment type="similarity">
    <text evidence="11">Belongs to the RnfG family.</text>
</comment>
<dbReference type="InterPro" id="IPR010209">
    <property type="entry name" value="Ion_transpt_RnfG/RsxG"/>
</dbReference>
<gene>
    <name evidence="10" type="primary">rnfD</name>
    <name evidence="11" type="synonym">rnfG</name>
    <name evidence="13" type="ORF">WMO62_00545</name>
</gene>
<evidence type="ECO:0000256" key="7">
    <source>
        <dbReference type="ARBA" id="ARBA00022982"/>
    </source>
</evidence>
<dbReference type="NCBIfam" id="TIGR01946">
    <property type="entry name" value="rnfD"/>
    <property type="match status" value="1"/>
</dbReference>
<evidence type="ECO:0000313" key="14">
    <source>
        <dbReference type="Proteomes" id="UP001470288"/>
    </source>
</evidence>
<name>A0ABV1HWM6_9FIRM</name>
<evidence type="ECO:0000256" key="8">
    <source>
        <dbReference type="ARBA" id="ARBA00022989"/>
    </source>
</evidence>
<feature type="modified residue" description="FMN phosphoryl threonine" evidence="10">
    <location>
        <position position="151"/>
    </location>
</feature>
<feature type="transmembrane region" description="Helical" evidence="10">
    <location>
        <begin position="21"/>
        <end position="39"/>
    </location>
</feature>
<keyword evidence="9 10" id="KW-0472">Membrane</keyword>
<keyword evidence="2 10" id="KW-0597">Phosphoprotein</keyword>
<dbReference type="Proteomes" id="UP001470288">
    <property type="component" value="Unassembled WGS sequence"/>
</dbReference>
<dbReference type="SMART" id="SM00900">
    <property type="entry name" value="FMN_bind"/>
    <property type="match status" value="1"/>
</dbReference>
<feature type="transmembrane region" description="Helical" evidence="10">
    <location>
        <begin position="125"/>
        <end position="144"/>
    </location>
</feature>
<keyword evidence="8 10" id="KW-1133">Transmembrane helix</keyword>
<dbReference type="EC" id="7.-.-.-" evidence="10"/>
<accession>A0ABV1HWM6</accession>
<comment type="subcellular location">
    <subcellularLocation>
        <location evidence="10">Cell membrane</location>
        <topology evidence="10">Multi-pass membrane protein</topology>
    </subcellularLocation>
    <subcellularLocation>
        <location evidence="11">Cell membrane</location>
        <topology evidence="11">Single-pass membrane protein</topology>
    </subcellularLocation>
</comment>
<keyword evidence="1 10" id="KW-0813">Transport</keyword>
<evidence type="ECO:0000256" key="5">
    <source>
        <dbReference type="ARBA" id="ARBA00022692"/>
    </source>
</evidence>
<comment type="cofactor">
    <cofactor evidence="10">
        <name>FMN</name>
        <dbReference type="ChEBI" id="CHEBI:58210"/>
    </cofactor>
</comment>
<proteinExistence type="inferred from homology"/>
<dbReference type="PANTHER" id="PTHR30578:SF0">
    <property type="entry name" value="ION-TRANSLOCATING OXIDOREDUCTASE COMPLEX SUBUNIT D"/>
    <property type="match status" value="1"/>
</dbReference>
<keyword evidence="14" id="KW-1185">Reference proteome</keyword>
<keyword evidence="10" id="KW-1003">Cell membrane</keyword>
<feature type="transmembrane region" description="Helical" evidence="10">
    <location>
        <begin position="200"/>
        <end position="218"/>
    </location>
</feature>
<dbReference type="Pfam" id="PF04205">
    <property type="entry name" value="FMN_bind"/>
    <property type="match status" value="1"/>
</dbReference>
<evidence type="ECO:0000256" key="9">
    <source>
        <dbReference type="ARBA" id="ARBA00023136"/>
    </source>
</evidence>
<dbReference type="InterPro" id="IPR004338">
    <property type="entry name" value="NqrB/RnfD"/>
</dbReference>
<keyword evidence="3 10" id="KW-0285">Flavoprotein</keyword>
<evidence type="ECO:0000313" key="13">
    <source>
        <dbReference type="EMBL" id="MEQ2577327.1"/>
    </source>
</evidence>
<organism evidence="13 14">
    <name type="scientific">Hominiventricola aquisgranensis</name>
    <dbReference type="NCBI Taxonomy" id="3133164"/>
    <lineage>
        <taxon>Bacteria</taxon>
        <taxon>Bacillati</taxon>
        <taxon>Bacillota</taxon>
        <taxon>Clostridia</taxon>
        <taxon>Lachnospirales</taxon>
        <taxon>Lachnospiraceae</taxon>
        <taxon>Hominiventricola</taxon>
    </lineage>
</organism>
<evidence type="ECO:0000256" key="4">
    <source>
        <dbReference type="ARBA" id="ARBA00022643"/>
    </source>
</evidence>
<feature type="transmembrane region" description="Helical" evidence="10">
    <location>
        <begin position="320"/>
        <end position="338"/>
    </location>
</feature>